<sequence>MKLLLSVYGLASWHLIKCNAEGSGSSYKHITRDVAIIGGGVSGTFAAIKLRDAGKSVIIIEAEDHLGGPSQVYVDPTNGKSADYGTEVAFRNVSLVRDFYARFGIELKSASPPPGPSINVDFGTGHGIHLPEYTAKETVAALARYAALWTEHSYLHNGVFLPEPVPADLVLPFDDMVTKYSLQPLVPLFNELLQGWGNMDTLLSLYVLRHISISMIQALSTGNLVRPGADDNKKAYRAVEEDLGFGNLLLGSTITNASRSDGNAWQQLWVTSFNHSTIVRAKKVLVTIPAVPKNMRPIGIDAHENAIFWRLTPLNHWVGLLRGTGILRGTTLVNIANNTVHKSFSAPGSHAYARTTNPLLHNFAFTSYMDTDEEFTKDIVLREVERLRGGGFVNATAPKFAVIRQHQYHGTNVLSGKDVSDGFLRNMSALQGYRKTYYTGPEFAGEGTVAAFNFTVTHVLPQLLKD</sequence>
<accession>A0A7C8MLU3</accession>
<reference evidence="2 3" key="1">
    <citation type="submission" date="2020-01" db="EMBL/GenBank/DDBJ databases">
        <authorList>
            <consortium name="DOE Joint Genome Institute"/>
            <person name="Haridas S."/>
            <person name="Albert R."/>
            <person name="Binder M."/>
            <person name="Bloem J."/>
            <person name="Labutti K."/>
            <person name="Salamov A."/>
            <person name="Andreopoulos B."/>
            <person name="Baker S.E."/>
            <person name="Barry K."/>
            <person name="Bills G."/>
            <person name="Bluhm B.H."/>
            <person name="Cannon C."/>
            <person name="Castanera R."/>
            <person name="Culley D.E."/>
            <person name="Daum C."/>
            <person name="Ezra D."/>
            <person name="Gonzalez J.B."/>
            <person name="Henrissat B."/>
            <person name="Kuo A."/>
            <person name="Liang C."/>
            <person name="Lipzen A."/>
            <person name="Lutzoni F."/>
            <person name="Magnuson J."/>
            <person name="Mondo S."/>
            <person name="Nolan M."/>
            <person name="Ohm R."/>
            <person name="Pangilinan J."/>
            <person name="Park H.-J.H."/>
            <person name="Ramirez L."/>
            <person name="Alfaro M."/>
            <person name="Sun H."/>
            <person name="Tritt A."/>
            <person name="Yoshinaga Y."/>
            <person name="Zwiers L.-H.L."/>
            <person name="Turgeon B.G."/>
            <person name="Goodwin S.B."/>
            <person name="Spatafora J.W."/>
            <person name="Crous P.W."/>
            <person name="Grigoriev I.V."/>
        </authorList>
    </citation>
    <scope>NUCLEOTIDE SEQUENCE [LARGE SCALE GENOMIC DNA]</scope>
    <source>
        <strain evidence="2 3">CBS 611.86</strain>
    </source>
</reference>
<protein>
    <recommendedName>
        <fullName evidence="4">Amine oxidase domain-containing protein</fullName>
    </recommendedName>
</protein>
<dbReference type="OrthoDB" id="68575at2759"/>
<evidence type="ECO:0000313" key="2">
    <source>
        <dbReference type="EMBL" id="KAF2872344.1"/>
    </source>
</evidence>
<dbReference type="Gene3D" id="3.50.50.60">
    <property type="entry name" value="FAD/NAD(P)-binding domain"/>
    <property type="match status" value="1"/>
</dbReference>
<dbReference type="Gene3D" id="3.30.70.1990">
    <property type="match status" value="1"/>
</dbReference>
<dbReference type="InterPro" id="IPR036188">
    <property type="entry name" value="FAD/NAD-bd_sf"/>
</dbReference>
<gene>
    <name evidence="2" type="ORF">BDV95DRAFT_381047</name>
</gene>
<evidence type="ECO:0008006" key="4">
    <source>
        <dbReference type="Google" id="ProtNLM"/>
    </source>
</evidence>
<proteinExistence type="predicted"/>
<dbReference type="Gene3D" id="1.10.405.20">
    <property type="match status" value="1"/>
</dbReference>
<evidence type="ECO:0000256" key="1">
    <source>
        <dbReference type="SAM" id="SignalP"/>
    </source>
</evidence>
<dbReference type="Proteomes" id="UP000481861">
    <property type="component" value="Unassembled WGS sequence"/>
</dbReference>
<feature type="chain" id="PRO_5028947108" description="Amine oxidase domain-containing protein" evidence="1">
    <location>
        <begin position="21"/>
        <end position="466"/>
    </location>
</feature>
<dbReference type="Pfam" id="PF13450">
    <property type="entry name" value="NAD_binding_8"/>
    <property type="match status" value="1"/>
</dbReference>
<evidence type="ECO:0000313" key="3">
    <source>
        <dbReference type="Proteomes" id="UP000481861"/>
    </source>
</evidence>
<feature type="signal peptide" evidence="1">
    <location>
        <begin position="1"/>
        <end position="20"/>
    </location>
</feature>
<keyword evidence="3" id="KW-1185">Reference proteome</keyword>
<dbReference type="SUPFAM" id="SSF51905">
    <property type="entry name" value="FAD/NAD(P)-binding domain"/>
    <property type="match status" value="1"/>
</dbReference>
<organism evidence="2 3">
    <name type="scientific">Massariosphaeria phaeospora</name>
    <dbReference type="NCBI Taxonomy" id="100035"/>
    <lineage>
        <taxon>Eukaryota</taxon>
        <taxon>Fungi</taxon>
        <taxon>Dikarya</taxon>
        <taxon>Ascomycota</taxon>
        <taxon>Pezizomycotina</taxon>
        <taxon>Dothideomycetes</taxon>
        <taxon>Pleosporomycetidae</taxon>
        <taxon>Pleosporales</taxon>
        <taxon>Pleosporales incertae sedis</taxon>
        <taxon>Massariosphaeria</taxon>
    </lineage>
</organism>
<keyword evidence="1" id="KW-0732">Signal</keyword>
<comment type="caution">
    <text evidence="2">The sequence shown here is derived from an EMBL/GenBank/DDBJ whole genome shotgun (WGS) entry which is preliminary data.</text>
</comment>
<dbReference type="EMBL" id="JAADJZ010000009">
    <property type="protein sequence ID" value="KAF2872344.1"/>
    <property type="molecule type" value="Genomic_DNA"/>
</dbReference>
<name>A0A7C8MLU3_9PLEO</name>
<dbReference type="AlphaFoldDB" id="A0A7C8MLU3"/>